<dbReference type="PANTHER" id="PTHR46623">
    <property type="entry name" value="CARBOXYMETHYLENEBUTENOLIDASE-RELATED"/>
    <property type="match status" value="1"/>
</dbReference>
<dbReference type="GO" id="GO:0016787">
    <property type="term" value="F:hydrolase activity"/>
    <property type="evidence" value="ECO:0007669"/>
    <property type="project" value="UniProtKB-KW"/>
</dbReference>
<keyword evidence="2" id="KW-0378">Hydrolase</keyword>
<reference evidence="2 3" key="1">
    <citation type="submission" date="2019-03" db="EMBL/GenBank/DDBJ databases">
        <title>Subsurface microbial communities from deep shales in Ohio and West Virginia, USA.</title>
        <authorList>
            <person name="Wrighton K."/>
        </authorList>
    </citation>
    <scope>NUCLEOTIDE SEQUENCE [LARGE SCALE GENOMIC DNA]</scope>
    <source>
        <strain evidence="2 3">MSL 6dP</strain>
    </source>
</reference>
<dbReference type="STRING" id="926561.GCA_000379025_01195"/>
<dbReference type="Proteomes" id="UP000295832">
    <property type="component" value="Unassembled WGS sequence"/>
</dbReference>
<comment type="caution">
    <text evidence="2">The sequence shown here is derived from an EMBL/GenBank/DDBJ whole genome shotgun (WGS) entry which is preliminary data.</text>
</comment>
<dbReference type="InterPro" id="IPR051049">
    <property type="entry name" value="Dienelactone_hydrolase-like"/>
</dbReference>
<dbReference type="InterPro" id="IPR002925">
    <property type="entry name" value="Dienelactn_hydro"/>
</dbReference>
<proteinExistence type="predicted"/>
<dbReference type="InterPro" id="IPR029058">
    <property type="entry name" value="AB_hydrolase_fold"/>
</dbReference>
<gene>
    <name evidence="2" type="ORF">C7959_1526</name>
</gene>
<dbReference type="SUPFAM" id="SSF53474">
    <property type="entry name" value="alpha/beta-Hydrolases"/>
    <property type="match status" value="1"/>
</dbReference>
<accession>A0A4R8GFT2</accession>
<dbReference type="AlphaFoldDB" id="A0A4R8GFT2"/>
<dbReference type="RefSeq" id="WP_134119075.1">
    <property type="nucleotide sequence ID" value="NZ_SOEG01000052.1"/>
</dbReference>
<evidence type="ECO:0000259" key="1">
    <source>
        <dbReference type="Pfam" id="PF01738"/>
    </source>
</evidence>
<dbReference type="EMBL" id="SOEG01000052">
    <property type="protein sequence ID" value="TDX44500.1"/>
    <property type="molecule type" value="Genomic_DNA"/>
</dbReference>
<dbReference type="PANTHER" id="PTHR46623:SF6">
    <property type="entry name" value="ALPHA_BETA-HYDROLASES SUPERFAMILY PROTEIN"/>
    <property type="match status" value="1"/>
</dbReference>
<name>A0A4R8GFT2_9FIRM</name>
<dbReference type="Pfam" id="PF01738">
    <property type="entry name" value="DLH"/>
    <property type="match status" value="1"/>
</dbReference>
<evidence type="ECO:0000313" key="3">
    <source>
        <dbReference type="Proteomes" id="UP000295832"/>
    </source>
</evidence>
<dbReference type="Gene3D" id="3.40.50.1820">
    <property type="entry name" value="alpha/beta hydrolase"/>
    <property type="match status" value="1"/>
</dbReference>
<evidence type="ECO:0000313" key="2">
    <source>
        <dbReference type="EMBL" id="TDX44500.1"/>
    </source>
</evidence>
<sequence length="206" mass="24241">MLTYYNQSDICVLVLHEIYGINQHMQTICEKLSDCRFDVICPNLLQREDCYSYCDEKDAYQNFKENIGFSLATRRVKALLYEIRDKYEIIIVVGFSIGATIAWLCSNDKDLCDIIIGYYGSRIRDYTEILPKSPTILFFPEEEKEFNVLNLIEKIKENTNIKIYEFKAEHGFSDPYSSKYCFKTAKKAEEKMMEFIQDYIDDFIVG</sequence>
<organism evidence="2 3">
    <name type="scientific">Orenia marismortui</name>
    <dbReference type="NCBI Taxonomy" id="46469"/>
    <lineage>
        <taxon>Bacteria</taxon>
        <taxon>Bacillati</taxon>
        <taxon>Bacillota</taxon>
        <taxon>Clostridia</taxon>
        <taxon>Halanaerobiales</taxon>
        <taxon>Halobacteroidaceae</taxon>
        <taxon>Orenia</taxon>
    </lineage>
</organism>
<feature type="domain" description="Dienelactone hydrolase" evidence="1">
    <location>
        <begin position="11"/>
        <end position="199"/>
    </location>
</feature>
<protein>
    <submittedName>
        <fullName evidence="2">Dienelactone hydrolase</fullName>
    </submittedName>
</protein>
<keyword evidence="3" id="KW-1185">Reference proteome</keyword>